<protein>
    <submittedName>
        <fullName evidence="3">Serine acetyltransferase</fullName>
    </submittedName>
</protein>
<keyword evidence="1" id="KW-0808">Transferase</keyword>
<evidence type="ECO:0000313" key="3">
    <source>
        <dbReference type="EMBL" id="MBV6319948.1"/>
    </source>
</evidence>
<gene>
    <name evidence="3" type="ORF">KVP70_03295</name>
</gene>
<dbReference type="EMBL" id="JAHTGR010000002">
    <property type="protein sequence ID" value="MBV6319948.1"/>
    <property type="molecule type" value="Genomic_DNA"/>
</dbReference>
<dbReference type="GO" id="GO:0016746">
    <property type="term" value="F:acyltransferase activity"/>
    <property type="evidence" value="ECO:0007669"/>
    <property type="project" value="UniProtKB-KW"/>
</dbReference>
<evidence type="ECO:0000256" key="2">
    <source>
        <dbReference type="ARBA" id="ARBA00023315"/>
    </source>
</evidence>
<keyword evidence="2" id="KW-0012">Acyltransferase</keyword>
<dbReference type="PIRSF" id="PIRSF000441">
    <property type="entry name" value="CysE"/>
    <property type="match status" value="1"/>
</dbReference>
<proteinExistence type="predicted"/>
<dbReference type="Pfam" id="PF00132">
    <property type="entry name" value="Hexapep"/>
    <property type="match status" value="1"/>
</dbReference>
<dbReference type="PROSITE" id="PS00101">
    <property type="entry name" value="HEXAPEP_TRANSFERASES"/>
    <property type="match status" value="1"/>
</dbReference>
<dbReference type="AlphaFoldDB" id="A0AA41L117"/>
<comment type="caution">
    <text evidence="3">The sequence shown here is derived from an EMBL/GenBank/DDBJ whole genome shotgun (WGS) entry which is preliminary data.</text>
</comment>
<dbReference type="InterPro" id="IPR005881">
    <property type="entry name" value="Ser_O-AcTrfase"/>
</dbReference>
<dbReference type="CDD" id="cd03354">
    <property type="entry name" value="LbH_SAT"/>
    <property type="match status" value="1"/>
</dbReference>
<accession>A0AA41L117</accession>
<reference evidence="3" key="1">
    <citation type="submission" date="2021-07" db="EMBL/GenBank/DDBJ databases">
        <title>Characterization of violacein-producing bacteria and related species.</title>
        <authorList>
            <person name="Wilson H.S."/>
            <person name="De Leon M.E."/>
        </authorList>
    </citation>
    <scope>NUCLEOTIDE SEQUENCE</scope>
    <source>
        <strain evidence="3">HSC-15S17</strain>
    </source>
</reference>
<evidence type="ECO:0000256" key="1">
    <source>
        <dbReference type="ARBA" id="ARBA00022679"/>
    </source>
</evidence>
<name>A0AA41L117_9BURK</name>
<dbReference type="Proteomes" id="UP001155901">
    <property type="component" value="Unassembled WGS sequence"/>
</dbReference>
<dbReference type="InterPro" id="IPR045304">
    <property type="entry name" value="LbH_SAT"/>
</dbReference>
<organism evidence="3 4">
    <name type="scientific">Duganella violaceipulchra</name>
    <dbReference type="NCBI Taxonomy" id="2849652"/>
    <lineage>
        <taxon>Bacteria</taxon>
        <taxon>Pseudomonadati</taxon>
        <taxon>Pseudomonadota</taxon>
        <taxon>Betaproteobacteria</taxon>
        <taxon>Burkholderiales</taxon>
        <taxon>Oxalobacteraceae</taxon>
        <taxon>Telluria group</taxon>
        <taxon>Duganella</taxon>
    </lineage>
</organism>
<evidence type="ECO:0000313" key="4">
    <source>
        <dbReference type="Proteomes" id="UP001155901"/>
    </source>
</evidence>
<dbReference type="InterPro" id="IPR001451">
    <property type="entry name" value="Hexapep"/>
</dbReference>
<dbReference type="PANTHER" id="PTHR42811">
    <property type="entry name" value="SERINE ACETYLTRANSFERASE"/>
    <property type="match status" value="1"/>
</dbReference>
<sequence>MVLKIHRIAHWLHLRGVPLLPWMLRALNRIVFSVVLPPATRIGKGVTLAYEGLGTVIHRAAVIGDNVYIGSGVTIGGRSGHPDVAVIEEGAMIGTGAKILGPVRIGRYASIGANSVVLADVPAFAVAVGAPAKVVRINREEDIPTYIKQ</sequence>
<dbReference type="InterPro" id="IPR018357">
    <property type="entry name" value="Hexapep_transf_CS"/>
</dbReference>